<evidence type="ECO:0000313" key="1">
    <source>
        <dbReference type="EMBL" id="KAF2027813.1"/>
    </source>
</evidence>
<protein>
    <submittedName>
        <fullName evidence="1">Uncharacterized protein</fullName>
    </submittedName>
</protein>
<keyword evidence="2" id="KW-1185">Reference proteome</keyword>
<dbReference type="OrthoDB" id="3477286at2759"/>
<gene>
    <name evidence="1" type="ORF">EK21DRAFT_114449</name>
</gene>
<reference evidence="1" key="1">
    <citation type="journal article" date="2020" name="Stud. Mycol.">
        <title>101 Dothideomycetes genomes: a test case for predicting lifestyles and emergence of pathogens.</title>
        <authorList>
            <person name="Haridas S."/>
            <person name="Albert R."/>
            <person name="Binder M."/>
            <person name="Bloem J."/>
            <person name="Labutti K."/>
            <person name="Salamov A."/>
            <person name="Andreopoulos B."/>
            <person name="Baker S."/>
            <person name="Barry K."/>
            <person name="Bills G."/>
            <person name="Bluhm B."/>
            <person name="Cannon C."/>
            <person name="Castanera R."/>
            <person name="Culley D."/>
            <person name="Daum C."/>
            <person name="Ezra D."/>
            <person name="Gonzalez J."/>
            <person name="Henrissat B."/>
            <person name="Kuo A."/>
            <person name="Liang C."/>
            <person name="Lipzen A."/>
            <person name="Lutzoni F."/>
            <person name="Magnuson J."/>
            <person name="Mondo S."/>
            <person name="Nolan M."/>
            <person name="Ohm R."/>
            <person name="Pangilinan J."/>
            <person name="Park H.-J."/>
            <person name="Ramirez L."/>
            <person name="Alfaro M."/>
            <person name="Sun H."/>
            <person name="Tritt A."/>
            <person name="Yoshinaga Y."/>
            <person name="Zwiers L.-H."/>
            <person name="Turgeon B."/>
            <person name="Goodwin S."/>
            <person name="Spatafora J."/>
            <person name="Crous P."/>
            <person name="Grigoriev I."/>
        </authorList>
    </citation>
    <scope>NUCLEOTIDE SEQUENCE</scope>
    <source>
        <strain evidence="1">CBS 110217</strain>
    </source>
</reference>
<name>A0A9P4LJN1_9PLEO</name>
<organism evidence="1 2">
    <name type="scientific">Setomelanomma holmii</name>
    <dbReference type="NCBI Taxonomy" id="210430"/>
    <lineage>
        <taxon>Eukaryota</taxon>
        <taxon>Fungi</taxon>
        <taxon>Dikarya</taxon>
        <taxon>Ascomycota</taxon>
        <taxon>Pezizomycotina</taxon>
        <taxon>Dothideomycetes</taxon>
        <taxon>Pleosporomycetidae</taxon>
        <taxon>Pleosporales</taxon>
        <taxon>Pleosporineae</taxon>
        <taxon>Phaeosphaeriaceae</taxon>
        <taxon>Setomelanomma</taxon>
    </lineage>
</organism>
<dbReference type="Proteomes" id="UP000799777">
    <property type="component" value="Unassembled WGS sequence"/>
</dbReference>
<accession>A0A9P4LJN1</accession>
<dbReference type="PANTHER" id="PTHR24148">
    <property type="entry name" value="ANKYRIN REPEAT DOMAIN-CONTAINING PROTEIN 39 HOMOLOG-RELATED"/>
    <property type="match status" value="1"/>
</dbReference>
<evidence type="ECO:0000313" key="2">
    <source>
        <dbReference type="Proteomes" id="UP000799777"/>
    </source>
</evidence>
<proteinExistence type="predicted"/>
<dbReference type="PANTHER" id="PTHR24148:SF73">
    <property type="entry name" value="HET DOMAIN PROTEIN (AFU_ORTHOLOGUE AFUA_8G01020)"/>
    <property type="match status" value="1"/>
</dbReference>
<dbReference type="EMBL" id="ML978221">
    <property type="protein sequence ID" value="KAF2027813.1"/>
    <property type="molecule type" value="Genomic_DNA"/>
</dbReference>
<dbReference type="InterPro" id="IPR052895">
    <property type="entry name" value="HetReg/Transcr_Mod"/>
</dbReference>
<sequence length="303" mass="34424">MKGGTFSAVKFILDWKVRPQRADLFALLKHSRICGASDKRDNVYAFLGLLDHDSSIRPDYVGKSVEDVFTEAARSNIERDLTLGILLYASCSRTHLSATLPSWVPNWTSPQIALPKDKDLDLLAPSPPRSKDAVTFWNNGRVLEVSGLFAEKLTAAIRVWIPSTYLQFRKFVDSTAKETFLDIRAQSYVLPGDELWLLFVATTPVVLREMEGNEKDDEDSDQADTRKETLRQGVEEQLCASPASEGDYCEVTIPKAAKRPQQYQYICDVQMVDKLHFRMPETSAYIKYTVEKHRGPLQRVRPY</sequence>
<dbReference type="AlphaFoldDB" id="A0A9P4LJN1"/>
<comment type="caution">
    <text evidence="1">The sequence shown here is derived from an EMBL/GenBank/DDBJ whole genome shotgun (WGS) entry which is preliminary data.</text>
</comment>